<feature type="region of interest" description="Disordered" evidence="1">
    <location>
        <begin position="29"/>
        <end position="80"/>
    </location>
</feature>
<dbReference type="AlphaFoldDB" id="A0A8J8NAQ4"/>
<name>A0A8J8NAQ4_HALGN</name>
<keyword evidence="3" id="KW-1185">Reference proteome</keyword>
<sequence>MNDEKRYYQIMKDYEDFLGIKLINQQVDQLRQAKDEQKNIDNQASRIENSSGPRSSTDVSASQGVYLNNTNGDLDGSYDQMVMSGGMTSLKSQDLMSVGKKNTKRNKRADAQNWSEPGRVYFRNP</sequence>
<accession>A0A8J8NAQ4</accession>
<evidence type="ECO:0000256" key="1">
    <source>
        <dbReference type="SAM" id="MobiDB-lite"/>
    </source>
</evidence>
<evidence type="ECO:0000313" key="2">
    <source>
        <dbReference type="EMBL" id="TNV71379.1"/>
    </source>
</evidence>
<gene>
    <name evidence="2" type="ORF">FGO68_gene7921</name>
</gene>
<evidence type="ECO:0000313" key="3">
    <source>
        <dbReference type="Proteomes" id="UP000785679"/>
    </source>
</evidence>
<feature type="compositionally biased region" description="Polar residues" evidence="1">
    <location>
        <begin position="40"/>
        <end position="72"/>
    </location>
</feature>
<feature type="region of interest" description="Disordered" evidence="1">
    <location>
        <begin position="92"/>
        <end position="125"/>
    </location>
</feature>
<proteinExistence type="predicted"/>
<dbReference type="EMBL" id="RRYP01029875">
    <property type="protein sequence ID" value="TNV71379.1"/>
    <property type="molecule type" value="Genomic_DNA"/>
</dbReference>
<dbReference type="Proteomes" id="UP000785679">
    <property type="component" value="Unassembled WGS sequence"/>
</dbReference>
<protein>
    <submittedName>
        <fullName evidence="2">Uncharacterized protein</fullName>
    </submittedName>
</protein>
<comment type="caution">
    <text evidence="2">The sequence shown here is derived from an EMBL/GenBank/DDBJ whole genome shotgun (WGS) entry which is preliminary data.</text>
</comment>
<organism evidence="2 3">
    <name type="scientific">Halteria grandinella</name>
    <dbReference type="NCBI Taxonomy" id="5974"/>
    <lineage>
        <taxon>Eukaryota</taxon>
        <taxon>Sar</taxon>
        <taxon>Alveolata</taxon>
        <taxon>Ciliophora</taxon>
        <taxon>Intramacronucleata</taxon>
        <taxon>Spirotrichea</taxon>
        <taxon>Stichotrichia</taxon>
        <taxon>Sporadotrichida</taxon>
        <taxon>Halteriidae</taxon>
        <taxon>Halteria</taxon>
    </lineage>
</organism>
<reference evidence="2" key="1">
    <citation type="submission" date="2019-06" db="EMBL/GenBank/DDBJ databases">
        <authorList>
            <person name="Zheng W."/>
        </authorList>
    </citation>
    <scope>NUCLEOTIDE SEQUENCE</scope>
    <source>
        <strain evidence="2">QDHG01</strain>
    </source>
</reference>